<accession>A0ABT2EJ01</accession>
<dbReference type="CDD" id="cd00090">
    <property type="entry name" value="HTH_ARSR"/>
    <property type="match status" value="1"/>
</dbReference>
<dbReference type="Gene3D" id="3.40.1350.10">
    <property type="match status" value="1"/>
</dbReference>
<sequence length="384" mass="43417">MPKRHGEFFVQERQVEDILATFTDITARLLSVSLPLRLLARQLSLPDGSRLDLLFAAGRKLLLVELKVEACRKEFIHQIANYRQQVAVMQYQGQLPEGELVAYLLCPSFPEPMKVLCQQTSILPIAYDLHHVLMSFFERFHPLVSPMDIKPRNLGLWHLGLAHRALYALSQPLTLQQIAQSVNLSPSTVSSYLTLMKELGLVVEHEAKVSLTEAGEMYVRLRDPEAPTSHISEAQAALMRRLIMENPFASGTAHGIFAIVECVMNLARNAYPVPIEMLRDYFALTVGTWSRWQHPKTRTEATLMYVHYAAQLGMLARFGQQVYLTPAGIRFVLLLQLHKALKLLDALERWESQHKEQIPPKPTASSPSAPLSHPSRLLEGEGLY</sequence>
<dbReference type="InterPro" id="IPR011991">
    <property type="entry name" value="ArsR-like_HTH"/>
</dbReference>
<keyword evidence="3" id="KW-0238">DNA-binding</keyword>
<evidence type="ECO:0000313" key="4">
    <source>
        <dbReference type="Proteomes" id="UP001204798"/>
    </source>
</evidence>
<comment type="caution">
    <text evidence="3">The sequence shown here is derived from an EMBL/GenBank/DDBJ whole genome shotgun (WGS) entry which is preliminary data.</text>
</comment>
<dbReference type="EMBL" id="JANUCP010000001">
    <property type="protein sequence ID" value="MCS3917932.1"/>
    <property type="molecule type" value="Genomic_DNA"/>
</dbReference>
<dbReference type="InterPro" id="IPR036390">
    <property type="entry name" value="WH_DNA-bd_sf"/>
</dbReference>
<dbReference type="Proteomes" id="UP001204798">
    <property type="component" value="Unassembled WGS sequence"/>
</dbReference>
<proteinExistence type="predicted"/>
<name>A0ABT2EJ01_9BACT</name>
<dbReference type="InterPro" id="IPR036388">
    <property type="entry name" value="WH-like_DNA-bd_sf"/>
</dbReference>
<gene>
    <name evidence="3" type="ORF">M2350_000329</name>
</gene>
<keyword evidence="4" id="KW-1185">Reference proteome</keyword>
<dbReference type="Pfam" id="PF01022">
    <property type="entry name" value="HTH_5"/>
    <property type="match status" value="1"/>
</dbReference>
<organism evidence="3 4">
    <name type="scientific">Candidatus Fervidibacter sacchari</name>
    <dbReference type="NCBI Taxonomy" id="1448929"/>
    <lineage>
        <taxon>Bacteria</taxon>
        <taxon>Candidatus Fervidibacterota</taxon>
        <taxon>Candidatus Fervidibacter</taxon>
    </lineage>
</organism>
<dbReference type="InterPro" id="IPR011856">
    <property type="entry name" value="tRNA_endonuc-like_dom_sf"/>
</dbReference>
<dbReference type="RefSeq" id="WP_259092758.1">
    <property type="nucleotide sequence ID" value="NZ_CP130454.1"/>
</dbReference>
<dbReference type="GO" id="GO:0003677">
    <property type="term" value="F:DNA binding"/>
    <property type="evidence" value="ECO:0007669"/>
    <property type="project" value="UniProtKB-KW"/>
</dbReference>
<protein>
    <submittedName>
        <fullName evidence="3">DNA-binding transcriptional ArsR family regulator</fullName>
    </submittedName>
</protein>
<evidence type="ECO:0000259" key="2">
    <source>
        <dbReference type="Pfam" id="PF01022"/>
    </source>
</evidence>
<reference evidence="3 4" key="1">
    <citation type="submission" date="2022-08" db="EMBL/GenBank/DDBJ databases">
        <title>Bacterial and archaeal communities from various locations to study Microbial Dark Matter (Phase II).</title>
        <authorList>
            <person name="Stepanauskas R."/>
        </authorList>
    </citation>
    <scope>NUCLEOTIDE SEQUENCE [LARGE SCALE GENOMIC DNA]</scope>
    <source>
        <strain evidence="3 4">PD1</strain>
    </source>
</reference>
<evidence type="ECO:0000256" key="1">
    <source>
        <dbReference type="SAM" id="MobiDB-lite"/>
    </source>
</evidence>
<evidence type="ECO:0000313" key="3">
    <source>
        <dbReference type="EMBL" id="MCS3917932.1"/>
    </source>
</evidence>
<dbReference type="InterPro" id="IPR001845">
    <property type="entry name" value="HTH_ArsR_DNA-bd_dom"/>
</dbReference>
<feature type="domain" description="HTH arsR-type" evidence="2">
    <location>
        <begin position="167"/>
        <end position="202"/>
    </location>
</feature>
<dbReference type="Gene3D" id="1.10.10.10">
    <property type="entry name" value="Winged helix-like DNA-binding domain superfamily/Winged helix DNA-binding domain"/>
    <property type="match status" value="1"/>
</dbReference>
<dbReference type="SUPFAM" id="SSF46785">
    <property type="entry name" value="Winged helix' DNA-binding domain"/>
    <property type="match status" value="1"/>
</dbReference>
<feature type="compositionally biased region" description="Low complexity" evidence="1">
    <location>
        <begin position="363"/>
        <end position="375"/>
    </location>
</feature>
<feature type="region of interest" description="Disordered" evidence="1">
    <location>
        <begin position="354"/>
        <end position="384"/>
    </location>
</feature>